<dbReference type="Pfam" id="PF00781">
    <property type="entry name" value="DAGK_cat"/>
    <property type="match status" value="1"/>
</dbReference>
<keyword evidence="7" id="KW-0067">ATP-binding</keyword>
<reference evidence="14" key="1">
    <citation type="journal article" date="2019" name="Int. J. Syst. Evol. Microbiol.">
        <title>The Global Catalogue of Microorganisms (GCM) 10K type strain sequencing project: providing services to taxonomists for standard genome sequencing and annotation.</title>
        <authorList>
            <consortium name="The Broad Institute Genomics Platform"/>
            <consortium name="The Broad Institute Genome Sequencing Center for Infectious Disease"/>
            <person name="Wu L."/>
            <person name="Ma J."/>
        </authorList>
    </citation>
    <scope>NUCLEOTIDE SEQUENCE [LARGE SCALE GENOMIC DNA]</scope>
    <source>
        <strain evidence="14">CCUG 60529</strain>
    </source>
</reference>
<dbReference type="InterPro" id="IPR050187">
    <property type="entry name" value="Lipid_Phosphate_FormReg"/>
</dbReference>
<dbReference type="InterPro" id="IPR045540">
    <property type="entry name" value="YegS/DAGK_C"/>
</dbReference>
<organism evidence="13 14">
    <name type="scientific">Mariniflexile aquimaris</name>
    <dbReference type="NCBI Taxonomy" id="881009"/>
    <lineage>
        <taxon>Bacteria</taxon>
        <taxon>Pseudomonadati</taxon>
        <taxon>Bacteroidota</taxon>
        <taxon>Flavobacteriia</taxon>
        <taxon>Flavobacteriales</taxon>
        <taxon>Flavobacteriaceae</taxon>
        <taxon>Mariniflexile</taxon>
    </lineage>
</organism>
<sequence length="307" mass="33912">MSASADVWFVIINPTSGNGRAKKKWPTIKRLLVQHGFHFKYAFTEYPGHAQLLVNQYIKHNFSRFISVGGDGTLHGIVNGIMTQTDVPFANIKVGVIPIGTGNDWVKTHQIPRDIERAIQLIKKEQCSQQDIGKIEFLNSELPPVYFNNLAGIGFDAYVVSKVSKHKNLGAIAYLLAAVIGLFSFKNFNSKVIINSEEISGKTLMILIGLCKYSGGGMQLTHHPNPVDGLFDVSIVENLSKFEILKHLPKLFNGKIYTVKQVQHLKTTSLKIYVEPDACLLVEADGELVGAGAIELSLIPKALSFYC</sequence>
<accession>A0ABW3BQ30</accession>
<dbReference type="InterPro" id="IPR001206">
    <property type="entry name" value="Diacylglycerol_kinase_cat_dom"/>
</dbReference>
<evidence type="ECO:0000256" key="2">
    <source>
        <dbReference type="ARBA" id="ARBA00022516"/>
    </source>
</evidence>
<dbReference type="Pfam" id="PF19279">
    <property type="entry name" value="YegS_C"/>
    <property type="match status" value="1"/>
</dbReference>
<dbReference type="InterPro" id="IPR005218">
    <property type="entry name" value="Diacylglycerol/lipid_kinase"/>
</dbReference>
<dbReference type="RefSeq" id="WP_379939261.1">
    <property type="nucleotide sequence ID" value="NZ_JBHTIB010000002.1"/>
</dbReference>
<evidence type="ECO:0000313" key="13">
    <source>
        <dbReference type="EMBL" id="MFD0834752.1"/>
    </source>
</evidence>
<evidence type="ECO:0000256" key="10">
    <source>
        <dbReference type="ARBA" id="ARBA00023209"/>
    </source>
</evidence>
<comment type="caution">
    <text evidence="13">The sequence shown here is derived from an EMBL/GenBank/DDBJ whole genome shotgun (WGS) entry which is preliminary data.</text>
</comment>
<dbReference type="Gene3D" id="3.40.50.10330">
    <property type="entry name" value="Probable inorganic polyphosphate/atp-NAD kinase, domain 1"/>
    <property type="match status" value="1"/>
</dbReference>
<keyword evidence="5" id="KW-0547">Nucleotide-binding</keyword>
<keyword evidence="14" id="KW-1185">Reference proteome</keyword>
<proteinExistence type="predicted"/>
<dbReference type="Gene3D" id="2.60.200.40">
    <property type="match status" value="1"/>
</dbReference>
<dbReference type="SUPFAM" id="SSF111331">
    <property type="entry name" value="NAD kinase/diacylglycerol kinase-like"/>
    <property type="match status" value="1"/>
</dbReference>
<dbReference type="InterPro" id="IPR017438">
    <property type="entry name" value="ATP-NAD_kinase_N"/>
</dbReference>
<comment type="cofactor">
    <cofactor evidence="1">
        <name>Mg(2+)</name>
        <dbReference type="ChEBI" id="CHEBI:18420"/>
    </cofactor>
</comment>
<keyword evidence="3 13" id="KW-0808">Transferase</keyword>
<dbReference type="EMBL" id="JBHTIB010000002">
    <property type="protein sequence ID" value="MFD0834752.1"/>
    <property type="molecule type" value="Genomic_DNA"/>
</dbReference>
<evidence type="ECO:0000256" key="1">
    <source>
        <dbReference type="ARBA" id="ARBA00001946"/>
    </source>
</evidence>
<evidence type="ECO:0000259" key="12">
    <source>
        <dbReference type="PROSITE" id="PS50146"/>
    </source>
</evidence>
<dbReference type="Proteomes" id="UP001597011">
    <property type="component" value="Unassembled WGS sequence"/>
</dbReference>
<evidence type="ECO:0000256" key="8">
    <source>
        <dbReference type="ARBA" id="ARBA00022842"/>
    </source>
</evidence>
<evidence type="ECO:0000256" key="6">
    <source>
        <dbReference type="ARBA" id="ARBA00022777"/>
    </source>
</evidence>
<dbReference type="EC" id="2.7.1.-" evidence="13"/>
<keyword evidence="6 13" id="KW-0418">Kinase</keyword>
<dbReference type="InterPro" id="IPR016064">
    <property type="entry name" value="NAD/diacylglycerol_kinase_sf"/>
</dbReference>
<name>A0ABW3BQ30_9FLAO</name>
<evidence type="ECO:0000256" key="9">
    <source>
        <dbReference type="ARBA" id="ARBA00023098"/>
    </source>
</evidence>
<keyword evidence="11" id="KW-1208">Phospholipid metabolism</keyword>
<dbReference type="GO" id="GO:0016301">
    <property type="term" value="F:kinase activity"/>
    <property type="evidence" value="ECO:0007669"/>
    <property type="project" value="UniProtKB-KW"/>
</dbReference>
<evidence type="ECO:0000256" key="3">
    <source>
        <dbReference type="ARBA" id="ARBA00022679"/>
    </source>
</evidence>
<evidence type="ECO:0000256" key="7">
    <source>
        <dbReference type="ARBA" id="ARBA00022840"/>
    </source>
</evidence>
<dbReference type="NCBIfam" id="TIGR00147">
    <property type="entry name" value="YegS/Rv2252/BmrU family lipid kinase"/>
    <property type="match status" value="1"/>
</dbReference>
<keyword evidence="10" id="KW-0594">Phospholipid biosynthesis</keyword>
<keyword evidence="8" id="KW-0460">Magnesium</keyword>
<keyword evidence="4" id="KW-0479">Metal-binding</keyword>
<dbReference type="SMART" id="SM00046">
    <property type="entry name" value="DAGKc"/>
    <property type="match status" value="1"/>
</dbReference>
<keyword evidence="2" id="KW-0444">Lipid biosynthesis</keyword>
<evidence type="ECO:0000256" key="4">
    <source>
        <dbReference type="ARBA" id="ARBA00022723"/>
    </source>
</evidence>
<evidence type="ECO:0000256" key="5">
    <source>
        <dbReference type="ARBA" id="ARBA00022741"/>
    </source>
</evidence>
<dbReference type="PANTHER" id="PTHR12358:SF106">
    <property type="entry name" value="LIPID KINASE YEGS"/>
    <property type="match status" value="1"/>
</dbReference>
<keyword evidence="9" id="KW-0443">Lipid metabolism</keyword>
<evidence type="ECO:0000256" key="11">
    <source>
        <dbReference type="ARBA" id="ARBA00023264"/>
    </source>
</evidence>
<evidence type="ECO:0000313" key="14">
    <source>
        <dbReference type="Proteomes" id="UP001597011"/>
    </source>
</evidence>
<feature type="domain" description="DAGKc" evidence="12">
    <location>
        <begin position="3"/>
        <end position="139"/>
    </location>
</feature>
<gene>
    <name evidence="13" type="ORF">ACFQ0I_03165</name>
</gene>
<dbReference type="PANTHER" id="PTHR12358">
    <property type="entry name" value="SPHINGOSINE KINASE"/>
    <property type="match status" value="1"/>
</dbReference>
<protein>
    <submittedName>
        <fullName evidence="13">Diacylglycerol/lipid kinase family protein</fullName>
        <ecNumber evidence="13">2.7.1.-</ecNumber>
    </submittedName>
</protein>
<dbReference type="PROSITE" id="PS50146">
    <property type="entry name" value="DAGK"/>
    <property type="match status" value="1"/>
</dbReference>